<feature type="compositionally biased region" description="Basic and acidic residues" evidence="1">
    <location>
        <begin position="268"/>
        <end position="286"/>
    </location>
</feature>
<dbReference type="EMBL" id="JXCE01000034">
    <property type="protein sequence ID" value="KPA43902.1"/>
    <property type="molecule type" value="Genomic_DNA"/>
</dbReference>
<comment type="caution">
    <text evidence="2">The sequence shown here is derived from an EMBL/GenBank/DDBJ whole genome shotgun (WGS) entry which is preliminary data.</text>
</comment>
<feature type="compositionally biased region" description="Basic and acidic residues" evidence="1">
    <location>
        <begin position="422"/>
        <end position="432"/>
    </location>
</feature>
<dbReference type="OrthoDB" id="5430717at2759"/>
<feature type="compositionally biased region" description="Polar residues" evidence="1">
    <location>
        <begin position="396"/>
        <end position="421"/>
    </location>
</feature>
<dbReference type="Proteomes" id="UP000037904">
    <property type="component" value="Unassembled WGS sequence"/>
</dbReference>
<feature type="compositionally biased region" description="Polar residues" evidence="1">
    <location>
        <begin position="360"/>
        <end position="369"/>
    </location>
</feature>
<feature type="region of interest" description="Disordered" evidence="1">
    <location>
        <begin position="38"/>
        <end position="59"/>
    </location>
</feature>
<accession>A0A0M9F187</accession>
<keyword evidence="3" id="KW-1185">Reference proteome</keyword>
<gene>
    <name evidence="2" type="ORF">FLAG1_03160</name>
</gene>
<proteinExistence type="predicted"/>
<evidence type="ECO:0000256" key="1">
    <source>
        <dbReference type="SAM" id="MobiDB-lite"/>
    </source>
</evidence>
<evidence type="ECO:0000313" key="2">
    <source>
        <dbReference type="EMBL" id="KPA43902.1"/>
    </source>
</evidence>
<evidence type="ECO:0000313" key="3">
    <source>
        <dbReference type="Proteomes" id="UP000037904"/>
    </source>
</evidence>
<protein>
    <submittedName>
        <fullName evidence="2">Uncharacterized protein</fullName>
    </submittedName>
</protein>
<reference evidence="2 3" key="1">
    <citation type="submission" date="2015-04" db="EMBL/GenBank/DDBJ databases">
        <title>The draft genome sequence of Fusarium langsethiae, a T-2/HT-2 mycotoxin producer.</title>
        <authorList>
            <person name="Lysoe E."/>
            <person name="Divon H.H."/>
            <person name="Terzi V."/>
            <person name="Orru L."/>
            <person name="Lamontanara A."/>
            <person name="Kolseth A.-K."/>
            <person name="Frandsen R.J."/>
            <person name="Nielsen K."/>
            <person name="Thrane U."/>
        </authorList>
    </citation>
    <scope>NUCLEOTIDE SEQUENCE [LARGE SCALE GENOMIC DNA]</scope>
    <source>
        <strain evidence="2 3">Fl201059</strain>
    </source>
</reference>
<dbReference type="AlphaFoldDB" id="A0A0M9F187"/>
<feature type="compositionally biased region" description="Basic and acidic residues" evidence="1">
    <location>
        <begin position="301"/>
        <end position="323"/>
    </location>
</feature>
<organism evidence="2 3">
    <name type="scientific">Fusarium langsethiae</name>
    <dbReference type="NCBI Taxonomy" id="179993"/>
    <lineage>
        <taxon>Eukaryota</taxon>
        <taxon>Fungi</taxon>
        <taxon>Dikarya</taxon>
        <taxon>Ascomycota</taxon>
        <taxon>Pezizomycotina</taxon>
        <taxon>Sordariomycetes</taxon>
        <taxon>Hypocreomycetidae</taxon>
        <taxon>Hypocreales</taxon>
        <taxon>Nectriaceae</taxon>
        <taxon>Fusarium</taxon>
    </lineage>
</organism>
<sequence>MADAGWLRFFGANRARQHGLRYRASEAALHDILKDAPGNQEAQTQHKRETMSRIPSWQGASRIDRDAAPLTGADATLDQADKLFINASQEVWHSPSVDQLAESLRAALMTTETNKPLSAEYRPHVLLLCQLEEERERHKSIEEHWMVQDARYKAEVKRLEMFIHQTSDKGMEAVVLARAGSLIRNKPGDTAKGRTSTETNLNNTCHSLVASGATPQKIDTEALNSTLPARQDTVLSRTRTIDSSNEVRLSNAFRKMEKTKNATSSGARRTEAQHVDHGKIRLEYHRTGQRSQSDSVTHIDPTSRDAVDKPPHEGSPERKRSSTEKAVALQEAVVVGQPICAATTSAHEHKKAKEDRVSESKPSQSTRQGHTPHRRQFSFVPGDDTTVAKSGDAKATGNQPVAQNENSQEPSTGGQTVQPRQESQRSRSAEWI</sequence>
<name>A0A0M9F187_FUSLA</name>
<feature type="region of interest" description="Disordered" evidence="1">
    <location>
        <begin position="257"/>
        <end position="325"/>
    </location>
</feature>
<feature type="region of interest" description="Disordered" evidence="1">
    <location>
        <begin position="344"/>
        <end position="432"/>
    </location>
</feature>